<dbReference type="PANTHER" id="PTHR10807">
    <property type="entry name" value="MYOTUBULARIN-RELATED"/>
    <property type="match status" value="1"/>
</dbReference>
<dbReference type="InterPro" id="IPR004182">
    <property type="entry name" value="GRAM"/>
</dbReference>
<dbReference type="Gene3D" id="3.40.50.11500">
    <property type="match status" value="1"/>
</dbReference>
<dbReference type="SMART" id="SM00801">
    <property type="entry name" value="dDENN"/>
    <property type="match status" value="1"/>
</dbReference>
<protein>
    <recommendedName>
        <fullName evidence="7">Myotubularin-related protein 13</fullName>
    </recommendedName>
</protein>
<dbReference type="OrthoDB" id="74314at2759"/>
<evidence type="ECO:0000256" key="3">
    <source>
        <dbReference type="ARBA" id="ARBA00022842"/>
    </source>
</evidence>
<organism evidence="5 6">
    <name type="scientific">Apolygus lucorum</name>
    <name type="common">Small green plant bug</name>
    <name type="synonym">Lygocoris lucorum</name>
    <dbReference type="NCBI Taxonomy" id="248454"/>
    <lineage>
        <taxon>Eukaryota</taxon>
        <taxon>Metazoa</taxon>
        <taxon>Ecdysozoa</taxon>
        <taxon>Arthropoda</taxon>
        <taxon>Hexapoda</taxon>
        <taxon>Insecta</taxon>
        <taxon>Pterygota</taxon>
        <taxon>Neoptera</taxon>
        <taxon>Paraneoptera</taxon>
        <taxon>Hemiptera</taxon>
        <taxon>Heteroptera</taxon>
        <taxon>Panheteroptera</taxon>
        <taxon>Cimicomorpha</taxon>
        <taxon>Miridae</taxon>
        <taxon>Mirini</taxon>
        <taxon>Apolygus</taxon>
    </lineage>
</organism>
<dbReference type="SUPFAM" id="SSF52799">
    <property type="entry name" value="(Phosphotyrosine protein) phosphatases II"/>
    <property type="match status" value="1"/>
</dbReference>
<dbReference type="CDD" id="cd20827">
    <property type="entry name" value="C1_Sbf-like"/>
    <property type="match status" value="1"/>
</dbReference>
<dbReference type="InterPro" id="IPR043153">
    <property type="entry name" value="DENN_C"/>
</dbReference>
<dbReference type="InterPro" id="IPR020454">
    <property type="entry name" value="DAG/PE-bd"/>
</dbReference>
<comment type="cofactor">
    <cofactor evidence="1">
        <name>Mg(2+)</name>
        <dbReference type="ChEBI" id="CHEBI:18420"/>
    </cofactor>
</comment>
<dbReference type="Gene3D" id="3.30.450.200">
    <property type="match status" value="1"/>
</dbReference>
<proteinExistence type="inferred from homology"/>
<dbReference type="PANTHER" id="PTHR10807:SF109">
    <property type="entry name" value="SET DOMAIN BINDING FACTOR, ISOFORM A"/>
    <property type="match status" value="1"/>
</dbReference>
<dbReference type="Gene3D" id="2.30.29.30">
    <property type="entry name" value="Pleckstrin-homology domain (PH domain)/Phosphotyrosine-binding domain (PTB)"/>
    <property type="match status" value="1"/>
</dbReference>
<comment type="caution">
    <text evidence="5">The sequence shown here is derived from an EMBL/GenBank/DDBJ whole genome shotgun (WGS) entry which is preliminary data.</text>
</comment>
<evidence type="ECO:0000313" key="6">
    <source>
        <dbReference type="Proteomes" id="UP000466442"/>
    </source>
</evidence>
<dbReference type="PROSITE" id="PS00479">
    <property type="entry name" value="ZF_DAG_PE_1"/>
    <property type="match status" value="1"/>
</dbReference>
<dbReference type="Pfam" id="PF00130">
    <property type="entry name" value="C1_1"/>
    <property type="match status" value="1"/>
</dbReference>
<dbReference type="PROSITE" id="PS50003">
    <property type="entry name" value="PH_DOMAIN"/>
    <property type="match status" value="1"/>
</dbReference>
<dbReference type="Pfam" id="PF02141">
    <property type="entry name" value="DENN"/>
    <property type="match status" value="1"/>
</dbReference>
<dbReference type="Gene3D" id="3.30.60.20">
    <property type="match status" value="1"/>
</dbReference>
<keyword evidence="6" id="KW-1185">Reference proteome</keyword>
<dbReference type="Pfam" id="PF12335">
    <property type="entry name" value="SBF2"/>
    <property type="match status" value="1"/>
</dbReference>
<dbReference type="InterPro" id="IPR001194">
    <property type="entry name" value="cDENN_dom"/>
</dbReference>
<dbReference type="InterPro" id="IPR011993">
    <property type="entry name" value="PH-like_dom_sf"/>
</dbReference>
<dbReference type="InterPro" id="IPR029021">
    <property type="entry name" value="Prot-tyrosine_phosphatase-like"/>
</dbReference>
<evidence type="ECO:0008006" key="7">
    <source>
        <dbReference type="Google" id="ProtNLM"/>
    </source>
</evidence>
<dbReference type="SMART" id="SM00568">
    <property type="entry name" value="GRAM"/>
    <property type="match status" value="1"/>
</dbReference>
<dbReference type="InterPro" id="IPR005112">
    <property type="entry name" value="dDENN_dom"/>
</dbReference>
<dbReference type="InterPro" id="IPR005113">
    <property type="entry name" value="uDENN_dom"/>
</dbReference>
<dbReference type="InterPro" id="IPR037516">
    <property type="entry name" value="Tripartite_DENN"/>
</dbReference>
<dbReference type="FunFam" id="3.40.50.11500:FF:000006">
    <property type="entry name" value="SET binding factor 2"/>
    <property type="match status" value="1"/>
</dbReference>
<feature type="region of interest" description="Disordered" evidence="4">
    <location>
        <begin position="768"/>
        <end position="808"/>
    </location>
</feature>
<evidence type="ECO:0000256" key="1">
    <source>
        <dbReference type="ARBA" id="ARBA00001946"/>
    </source>
</evidence>
<dbReference type="EMBL" id="WIXP02000001">
    <property type="protein sequence ID" value="KAF6215774.1"/>
    <property type="molecule type" value="Genomic_DNA"/>
</dbReference>
<dbReference type="CDD" id="cd01235">
    <property type="entry name" value="PH_Sbf1_hMTMR5"/>
    <property type="match status" value="1"/>
</dbReference>
<dbReference type="PROSITE" id="PS51339">
    <property type="entry name" value="PPASE_MYOTUBULARIN"/>
    <property type="match status" value="1"/>
</dbReference>
<feature type="compositionally biased region" description="Low complexity" evidence="4">
    <location>
        <begin position="788"/>
        <end position="799"/>
    </location>
</feature>
<dbReference type="CDD" id="cd14534">
    <property type="entry name" value="PTP-MTMR5-like"/>
    <property type="match status" value="1"/>
</dbReference>
<evidence type="ECO:0000256" key="2">
    <source>
        <dbReference type="ARBA" id="ARBA00007471"/>
    </source>
</evidence>
<dbReference type="Pfam" id="PF06602">
    <property type="entry name" value="Myotub-related"/>
    <property type="match status" value="1"/>
</dbReference>
<dbReference type="InterPro" id="IPR001849">
    <property type="entry name" value="PH_domain"/>
</dbReference>
<dbReference type="InterPro" id="IPR022096">
    <property type="entry name" value="SBF1/SBF2"/>
</dbReference>
<feature type="compositionally biased region" description="Polar residues" evidence="4">
    <location>
        <begin position="771"/>
        <end position="787"/>
    </location>
</feature>
<dbReference type="PROSITE" id="PS50211">
    <property type="entry name" value="DENN"/>
    <property type="match status" value="1"/>
</dbReference>
<gene>
    <name evidence="5" type="ORF">GE061_000109</name>
</gene>
<dbReference type="SUPFAM" id="SSF50729">
    <property type="entry name" value="PH domain-like"/>
    <property type="match status" value="2"/>
</dbReference>
<dbReference type="InterPro" id="IPR030564">
    <property type="entry name" value="Myotubularin"/>
</dbReference>
<dbReference type="InterPro" id="IPR002219">
    <property type="entry name" value="PKC_DAG/PE"/>
</dbReference>
<dbReference type="Pfam" id="PF02893">
    <property type="entry name" value="GRAM"/>
    <property type="match status" value="1"/>
</dbReference>
<dbReference type="SMART" id="SM00799">
    <property type="entry name" value="DENN"/>
    <property type="match status" value="1"/>
</dbReference>
<dbReference type="PROSITE" id="PS50081">
    <property type="entry name" value="ZF_DAG_PE_2"/>
    <property type="match status" value="1"/>
</dbReference>
<dbReference type="InterPro" id="IPR010569">
    <property type="entry name" value="Myotubularin-like_Pase_dom"/>
</dbReference>
<dbReference type="Proteomes" id="UP000466442">
    <property type="component" value="Linkage Group LG1"/>
</dbReference>
<keyword evidence="3" id="KW-0460">Magnesium</keyword>
<dbReference type="Pfam" id="PF03456">
    <property type="entry name" value="uDENN"/>
    <property type="match status" value="1"/>
</dbReference>
<dbReference type="GO" id="GO:0005085">
    <property type="term" value="F:guanyl-nucleotide exchange factor activity"/>
    <property type="evidence" value="ECO:0007669"/>
    <property type="project" value="TreeGrafter"/>
</dbReference>
<dbReference type="GO" id="GO:0016020">
    <property type="term" value="C:membrane"/>
    <property type="evidence" value="ECO:0007669"/>
    <property type="project" value="TreeGrafter"/>
</dbReference>
<dbReference type="SMART" id="SM00233">
    <property type="entry name" value="PH"/>
    <property type="match status" value="1"/>
</dbReference>
<dbReference type="SMART" id="SM00109">
    <property type="entry name" value="C1"/>
    <property type="match status" value="1"/>
</dbReference>
<comment type="similarity">
    <text evidence="2">Belongs to the protein-tyrosine phosphatase family. Non-receptor class myotubularin subfamily.</text>
</comment>
<evidence type="ECO:0000256" key="4">
    <source>
        <dbReference type="SAM" id="MobiDB-lite"/>
    </source>
</evidence>
<dbReference type="CDD" id="cd13208">
    <property type="entry name" value="PH-GRAM_MTMR5_MTMR13"/>
    <property type="match status" value="1"/>
</dbReference>
<evidence type="ECO:0000313" key="5">
    <source>
        <dbReference type="EMBL" id="KAF6215774.1"/>
    </source>
</evidence>
<sequence>MSRLADYFVIVGYDHEKERGGHSKGLILQRFPAKDWPDTPFIDSIELFCQPQGWMLSTERQEPRFFVSVLTDIDANRHYCACLCFNETVSIKPSKPVDEDEDGLEGAGVPAISHHSIMYAPKCLVLVSRLDYIETFRNCLGIVYSVWIEGIGGQLETLVGNMLGCVHVPPPGGPQVRFSIGAGDRQALQPPLTSTLPVTNTAVTMLFQQLGIRNCVFLFCAVMTEHKILFQSQSYTRLTEACRALTALMYPFKYSHVYIPLLPASLVEFLASPIPFVIGVHSSLKTDFSELIDVIVAELDTGFVVVPDSVVVPLLPQPYLDDTMSALTMVLQPELNSADFAFPPNPPNPFPAAYVDKRIRAVFMRMFAQLMQGYRSCLTIIRIHPKPVITFHKAGFLGERGLVECDFTTKVLKSMFFTGFVMERGSPWRPCDHWDELYAHIPELVRQEQLNPSLVIKHIQDIAKVLYTNENPNPQPYVQKLLKPPEGAFARIHQPTFPTISAQTVQDIIEEGLAKNNIKARLGSLKPATGRIVPIGVHISNVQDFRQQFVSNSARRLEVLKNCINCIFENKISDARKSLPAVLRALKCRVARLALCTELGNHVVGYKAILEHQQFDLVVRLMNCALQDVSAIDEFGVAAALLPLATAFCRKLCTGVIQFAYTCIQEHPVWQNQQFWEGAFYQDVQKDIKALYSQQASATPEDAVWKGRGQEPSALEIAAEQMRLQPSTAPEKLAELTCSEESTVYSQAIHYANRMVYLIVPVDVAHRQSHKPPTSWDQNSYTNMTNRSSVGESESGSESGFEEAEGPYGGNTSTADFIKVVTRFVDRVCIEGVVDSEHVKSLHQMIPGVVHMHIETLEAVHRESKRLPPIQKAKMVVPTLIAGEEVLCEGLRVYLLADGREETSQHHLISPPLLPAEGAIFVTNYRVIFKGTPSDPLACEQVVVRSFPITSLTKEKKVSVQHHLYQWLQEGLQLRSCTFQLIKVAFDEEVPPESIELFRKTLQRIRHPPHIFHHFAFSGQISVPQTPTQKSKEKNATLKGFAKKTLMKVGLQQKPSSKRQKYVFQDMKAISKDNHSPWRMTLPLTSDELSYASEEVSKGSLERVTDRSYVRDWVRLGLVHPPSSPNSMAHKEQFRISAVNSNYLLCRTYPALLVMPGNVTDDSIRRFSRCYRHSRVPAVTWRHNRTRALLLRGASYHGKSVMSMLKTNHPHQPGGGHIEGSAPSSAEHERYLSVIVSCTPLRVGPWRSDSSLSINSLFLAAEDINNHTPTMSSSMKMNLSRGRWGSVKDGGGGMMRPSGDSDSGSDCVHSLHFAPLYILSDKTHYKVNAFKVEGVKADFIPVEYADVRATKTAFKKLMRACIPSGIQTDADQSFHKLIESSEWLQQIQQLLQLSGAVVDLLDVQGSSVMLCLEDGWDATCQISSLAQLCLDPYYRTIVGFRVLIEKEWLGFGHRFSHRSGLSPNSPTSTFTPTFLQFLDVVHQIQKQFPLAFEFNEYYLRVLAYQSVSCRFRTFLLDCELDRVECGITALEDKRGSLTSHHKTVDTGSDDESIYPGGLRAGTHHTGTNLGQSVFDYIEKHNARAPIFFNFMYTPDTDQPVLRPQSNLAVLDVWNYYISEDLRHGPSYDLELIQLEASQQEEADAAEGTQTPARQIVMAGYDNIQQCVPDAFTHLIEEIHNFETELGHLPQKWKVLWDKLELPTTDSLTRHASLSTALVRSHGRLLHKRSTLEIIMKGKMVDTQPAQPSVAPIYSHPHRFEKYNFTTPTYCDFCSNVLWGPVKTGLRCIDCGYNCHEKCHDNVPKTCTKYKSVSDGSHYNNQTLARSGGDNASVNSSVSAMQTTNQQYYDQYSSNVEENRTHEGFLHKRGALLKGWKIRWFVLDSIKHQLRYYDAVEDSHCKGFIDLAEVISVTQVTPTQGLPKKTDDKSFFDLRTNRRAYNFCAPDAAKAQEWIEKLQACLQCTDDVYFER</sequence>
<name>A0A6A4KF31_APOLU</name>
<dbReference type="PRINTS" id="PR00008">
    <property type="entry name" value="DAGPEDOMAIN"/>
</dbReference>
<dbReference type="GO" id="GO:0005737">
    <property type="term" value="C:cytoplasm"/>
    <property type="evidence" value="ECO:0007669"/>
    <property type="project" value="TreeGrafter"/>
</dbReference>
<dbReference type="Pfam" id="PF00169">
    <property type="entry name" value="PH"/>
    <property type="match status" value="1"/>
</dbReference>
<dbReference type="SMART" id="SM00800">
    <property type="entry name" value="uDENN"/>
    <property type="match status" value="1"/>
</dbReference>
<reference evidence="5" key="1">
    <citation type="journal article" date="2021" name="Mol. Ecol. Resour.">
        <title>Apolygus lucorum genome provides insights into omnivorousness and mesophyll feeding.</title>
        <authorList>
            <person name="Liu Y."/>
            <person name="Liu H."/>
            <person name="Wang H."/>
            <person name="Huang T."/>
            <person name="Liu B."/>
            <person name="Yang B."/>
            <person name="Yin L."/>
            <person name="Li B."/>
            <person name="Zhang Y."/>
            <person name="Zhang S."/>
            <person name="Jiang F."/>
            <person name="Zhang X."/>
            <person name="Ren Y."/>
            <person name="Wang B."/>
            <person name="Wang S."/>
            <person name="Lu Y."/>
            <person name="Wu K."/>
            <person name="Fan W."/>
            <person name="Wang G."/>
        </authorList>
    </citation>
    <scope>NUCLEOTIDE SEQUENCE</scope>
    <source>
        <strain evidence="5">12Hb</strain>
    </source>
</reference>
<accession>A0A6A4KF31</accession>